<dbReference type="EMBL" id="QKWP01004590">
    <property type="protein sequence ID" value="RIB00292.1"/>
    <property type="molecule type" value="Genomic_DNA"/>
</dbReference>
<evidence type="ECO:0000256" key="2">
    <source>
        <dbReference type="ARBA" id="ARBA00022692"/>
    </source>
</evidence>
<keyword evidence="3" id="KW-0677">Repeat</keyword>
<gene>
    <name evidence="8" type="ORF">C2G38_2234837</name>
</gene>
<protein>
    <recommendedName>
        <fullName evidence="7">Ion transport domain-containing protein</fullName>
    </recommendedName>
</protein>
<dbReference type="GO" id="GO:0098703">
    <property type="term" value="P:calcium ion import across plasma membrane"/>
    <property type="evidence" value="ECO:0007669"/>
    <property type="project" value="TreeGrafter"/>
</dbReference>
<comment type="caution">
    <text evidence="8">The sequence shown here is derived from an EMBL/GenBank/DDBJ whole genome shotgun (WGS) entry which is preliminary data.</text>
</comment>
<dbReference type="InterPro" id="IPR005821">
    <property type="entry name" value="Ion_trans_dom"/>
</dbReference>
<keyword evidence="4" id="KW-1133">Transmembrane helix</keyword>
<feature type="coiled-coil region" evidence="6">
    <location>
        <begin position="324"/>
        <end position="351"/>
    </location>
</feature>
<evidence type="ECO:0000256" key="3">
    <source>
        <dbReference type="ARBA" id="ARBA00022737"/>
    </source>
</evidence>
<organism evidence="8 9">
    <name type="scientific">Gigaspora rosea</name>
    <dbReference type="NCBI Taxonomy" id="44941"/>
    <lineage>
        <taxon>Eukaryota</taxon>
        <taxon>Fungi</taxon>
        <taxon>Fungi incertae sedis</taxon>
        <taxon>Mucoromycota</taxon>
        <taxon>Glomeromycotina</taxon>
        <taxon>Glomeromycetes</taxon>
        <taxon>Diversisporales</taxon>
        <taxon>Gigasporaceae</taxon>
        <taxon>Gigaspora</taxon>
    </lineage>
</organism>
<dbReference type="STRING" id="44941.A0A397TQ25"/>
<feature type="domain" description="Ion transport" evidence="7">
    <location>
        <begin position="20"/>
        <end position="233"/>
    </location>
</feature>
<comment type="subcellular location">
    <subcellularLocation>
        <location evidence="1">Membrane</location>
        <topology evidence="1">Multi-pass membrane protein</topology>
    </subcellularLocation>
</comment>
<reference evidence="8 9" key="1">
    <citation type="submission" date="2018-06" db="EMBL/GenBank/DDBJ databases">
        <title>Comparative genomics reveals the genomic features of Rhizophagus irregularis, R. cerebriforme, R. diaphanum and Gigaspora rosea, and their symbiotic lifestyle signature.</title>
        <authorList>
            <person name="Morin E."/>
            <person name="San Clemente H."/>
            <person name="Chen E.C.H."/>
            <person name="De La Providencia I."/>
            <person name="Hainaut M."/>
            <person name="Kuo A."/>
            <person name="Kohler A."/>
            <person name="Murat C."/>
            <person name="Tang N."/>
            <person name="Roy S."/>
            <person name="Loubradou J."/>
            <person name="Henrissat B."/>
            <person name="Grigoriev I.V."/>
            <person name="Corradi N."/>
            <person name="Roux C."/>
            <person name="Martin F.M."/>
        </authorList>
    </citation>
    <scope>NUCLEOTIDE SEQUENCE [LARGE SCALE GENOMIC DNA]</scope>
    <source>
        <strain evidence="8 9">DAOM 194757</strain>
    </source>
</reference>
<dbReference type="Gene3D" id="1.10.287.70">
    <property type="match status" value="1"/>
</dbReference>
<keyword evidence="5" id="KW-0472">Membrane</keyword>
<dbReference type="OrthoDB" id="2352140at2759"/>
<dbReference type="Proteomes" id="UP000266673">
    <property type="component" value="Unassembled WGS sequence"/>
</dbReference>
<dbReference type="GO" id="GO:0005216">
    <property type="term" value="F:monoatomic ion channel activity"/>
    <property type="evidence" value="ECO:0007669"/>
    <property type="project" value="InterPro"/>
</dbReference>
<evidence type="ECO:0000256" key="5">
    <source>
        <dbReference type="ARBA" id="ARBA00023136"/>
    </source>
</evidence>
<evidence type="ECO:0000259" key="7">
    <source>
        <dbReference type="Pfam" id="PF00520"/>
    </source>
</evidence>
<keyword evidence="2" id="KW-0812">Transmembrane</keyword>
<evidence type="ECO:0000256" key="6">
    <source>
        <dbReference type="SAM" id="Coils"/>
    </source>
</evidence>
<evidence type="ECO:0000313" key="8">
    <source>
        <dbReference type="EMBL" id="RIB00292.1"/>
    </source>
</evidence>
<evidence type="ECO:0000313" key="9">
    <source>
        <dbReference type="Proteomes" id="UP000266673"/>
    </source>
</evidence>
<keyword evidence="6" id="KW-0175">Coiled coil</keyword>
<evidence type="ECO:0000256" key="4">
    <source>
        <dbReference type="ARBA" id="ARBA00022989"/>
    </source>
</evidence>
<dbReference type="AlphaFoldDB" id="A0A397TQ25"/>
<evidence type="ECO:0000256" key="1">
    <source>
        <dbReference type="ARBA" id="ARBA00004141"/>
    </source>
</evidence>
<name>A0A397TQ25_9GLOM</name>
<dbReference type="GO" id="GO:0005886">
    <property type="term" value="C:plasma membrane"/>
    <property type="evidence" value="ECO:0007669"/>
    <property type="project" value="TreeGrafter"/>
</dbReference>
<dbReference type="PANTHER" id="PTHR10582">
    <property type="entry name" value="TRANSIENT RECEPTOR POTENTIAL ION CHANNEL PROTEIN"/>
    <property type="match status" value="1"/>
</dbReference>
<dbReference type="PANTHER" id="PTHR10582:SF2">
    <property type="entry name" value="INACTIVE"/>
    <property type="match status" value="1"/>
</dbReference>
<dbReference type="InterPro" id="IPR024862">
    <property type="entry name" value="TRPV"/>
</dbReference>
<proteinExistence type="predicted"/>
<keyword evidence="9" id="KW-1185">Reference proteome</keyword>
<sequence length="352" mass="40773">MGCFLTVATFETKLSKSVQMHLLIVTIILGILHLTFELRQFIHSPKHWVQDFWNYCGAMLFPIITSFYWLLTSTIPIWAVTISTLLLELKFLSFFRNIEIIGAYFAMIIGVAKNAFSFLVILGFIIVAFAHSLHILLTQTTDLSNDQNNSVVSNSTSGKVIATSSNIFVNFITAIFAVYMMLTGDSSYLSDWSLTENPTLAILIVCFSFFTTIYLMNLFIGLLSDFIDKTNKKELFLLQRAKFLVEIELFYMLPHQRRKNNWFPELIFHLDKLYDLIKKVQNDKWEEPYEAPFISDTLKKVTKFKSDVETYSKKDIDIDINIDINKITEDIQKLKTNEKAIQKLRDLLNKEL</sequence>
<dbReference type="Pfam" id="PF00520">
    <property type="entry name" value="Ion_trans"/>
    <property type="match status" value="1"/>
</dbReference>
<accession>A0A397TQ25</accession>